<evidence type="ECO:0000313" key="6">
    <source>
        <dbReference type="Proteomes" id="UP001241747"/>
    </source>
</evidence>
<dbReference type="SMART" id="SM00895">
    <property type="entry name" value="FCD"/>
    <property type="match status" value="1"/>
</dbReference>
<dbReference type="GO" id="GO:0003677">
    <property type="term" value="F:DNA binding"/>
    <property type="evidence" value="ECO:0007669"/>
    <property type="project" value="UniProtKB-KW"/>
</dbReference>
<evidence type="ECO:0000256" key="3">
    <source>
        <dbReference type="ARBA" id="ARBA00023163"/>
    </source>
</evidence>
<reference evidence="5 6" key="1">
    <citation type="submission" date="2023-07" db="EMBL/GenBank/DDBJ databases">
        <title>Genomic Encyclopedia of Type Strains, Phase IV (KMG-IV): sequencing the most valuable type-strain genomes for metagenomic binning, comparative biology and taxonomic classification.</title>
        <authorList>
            <person name="Goeker M."/>
        </authorList>
    </citation>
    <scope>NUCLEOTIDE SEQUENCE [LARGE SCALE GENOMIC DNA]</scope>
    <source>
        <strain evidence="5 6">DSM 3770</strain>
    </source>
</reference>
<evidence type="ECO:0000256" key="1">
    <source>
        <dbReference type="ARBA" id="ARBA00023015"/>
    </source>
</evidence>
<organism evidence="5 6">
    <name type="scientific">Xanthobacter agilis</name>
    <dbReference type="NCBI Taxonomy" id="47492"/>
    <lineage>
        <taxon>Bacteria</taxon>
        <taxon>Pseudomonadati</taxon>
        <taxon>Pseudomonadota</taxon>
        <taxon>Alphaproteobacteria</taxon>
        <taxon>Hyphomicrobiales</taxon>
        <taxon>Xanthobacteraceae</taxon>
        <taxon>Xanthobacter</taxon>
    </lineage>
</organism>
<evidence type="ECO:0000256" key="2">
    <source>
        <dbReference type="ARBA" id="ARBA00023125"/>
    </source>
</evidence>
<dbReference type="EMBL" id="JAUSVY010000005">
    <property type="protein sequence ID" value="MDQ0505651.1"/>
    <property type="molecule type" value="Genomic_DNA"/>
</dbReference>
<proteinExistence type="predicted"/>
<keyword evidence="6" id="KW-1185">Reference proteome</keyword>
<dbReference type="SUPFAM" id="SSF48008">
    <property type="entry name" value="GntR ligand-binding domain-like"/>
    <property type="match status" value="1"/>
</dbReference>
<keyword evidence="2 5" id="KW-0238">DNA-binding</keyword>
<dbReference type="Gene3D" id="1.10.10.10">
    <property type="entry name" value="Winged helix-like DNA-binding domain superfamily/Winged helix DNA-binding domain"/>
    <property type="match status" value="1"/>
</dbReference>
<accession>A0ABU0LET5</accession>
<keyword evidence="3" id="KW-0804">Transcription</keyword>
<dbReference type="InterPro" id="IPR036390">
    <property type="entry name" value="WH_DNA-bd_sf"/>
</dbReference>
<dbReference type="InterPro" id="IPR011711">
    <property type="entry name" value="GntR_C"/>
</dbReference>
<dbReference type="InterPro" id="IPR008920">
    <property type="entry name" value="TF_FadR/GntR_C"/>
</dbReference>
<dbReference type="SMART" id="SM00345">
    <property type="entry name" value="HTH_GNTR"/>
    <property type="match status" value="1"/>
</dbReference>
<dbReference type="CDD" id="cd07377">
    <property type="entry name" value="WHTH_GntR"/>
    <property type="match status" value="1"/>
</dbReference>
<protein>
    <submittedName>
        <fullName evidence="5">DNA-binding GntR family transcriptional regulator</fullName>
    </submittedName>
</protein>
<comment type="caution">
    <text evidence="5">The sequence shown here is derived from an EMBL/GenBank/DDBJ whole genome shotgun (WGS) entry which is preliminary data.</text>
</comment>
<dbReference type="PANTHER" id="PTHR43537:SF49">
    <property type="entry name" value="TRANSCRIPTIONAL REGULATORY PROTEIN"/>
    <property type="match status" value="1"/>
</dbReference>
<dbReference type="RefSeq" id="WP_237346408.1">
    <property type="nucleotide sequence ID" value="NZ_JABWGX010000018.1"/>
</dbReference>
<dbReference type="Gene3D" id="1.20.120.530">
    <property type="entry name" value="GntR ligand-binding domain-like"/>
    <property type="match status" value="1"/>
</dbReference>
<sequence length="231" mass="25605">MSQTPRAGKGDEKRELIVDQLRRILSDEIVTGVLGPGVKLDEQALADRFEVSRTPVREVLSQLSVLGLVERRPHRGVVVLQQSQERLLQLFEVMAELEGACARFAAERMSPDERAVLIALHGEAAALVEAGDAAGYDELNSRFHQLIYDGTHNPALVEIALDARRRVFHFRRAQFRIPDRVRASHQEHCRVVDAISLGDGGAAYAAMKAHILTVKDVSAAMVSRRPFRALS</sequence>
<dbReference type="PROSITE" id="PS50949">
    <property type="entry name" value="HTH_GNTR"/>
    <property type="match status" value="1"/>
</dbReference>
<dbReference type="Pfam" id="PF00392">
    <property type="entry name" value="GntR"/>
    <property type="match status" value="1"/>
</dbReference>
<evidence type="ECO:0000313" key="5">
    <source>
        <dbReference type="EMBL" id="MDQ0505651.1"/>
    </source>
</evidence>
<dbReference type="InterPro" id="IPR000524">
    <property type="entry name" value="Tscrpt_reg_HTH_GntR"/>
</dbReference>
<feature type="domain" description="HTH gntR-type" evidence="4">
    <location>
        <begin position="15"/>
        <end position="82"/>
    </location>
</feature>
<dbReference type="Pfam" id="PF07729">
    <property type="entry name" value="FCD"/>
    <property type="match status" value="1"/>
</dbReference>
<gene>
    <name evidence="5" type="ORF">QOZ94_002451</name>
</gene>
<dbReference type="SUPFAM" id="SSF46785">
    <property type="entry name" value="Winged helix' DNA-binding domain"/>
    <property type="match status" value="1"/>
</dbReference>
<dbReference type="PANTHER" id="PTHR43537">
    <property type="entry name" value="TRANSCRIPTIONAL REGULATOR, GNTR FAMILY"/>
    <property type="match status" value="1"/>
</dbReference>
<dbReference type="Proteomes" id="UP001241747">
    <property type="component" value="Unassembled WGS sequence"/>
</dbReference>
<keyword evidence="1" id="KW-0805">Transcription regulation</keyword>
<evidence type="ECO:0000259" key="4">
    <source>
        <dbReference type="PROSITE" id="PS50949"/>
    </source>
</evidence>
<name>A0ABU0LET5_XANAG</name>
<dbReference type="InterPro" id="IPR036388">
    <property type="entry name" value="WH-like_DNA-bd_sf"/>
</dbReference>